<keyword evidence="3" id="KW-0812">Transmembrane</keyword>
<gene>
    <name evidence="4" type="ORF">PG997_001858</name>
</gene>
<feature type="compositionally biased region" description="Basic residues" evidence="2">
    <location>
        <begin position="84"/>
        <end position="94"/>
    </location>
</feature>
<feature type="compositionally biased region" description="Basic and acidic residues" evidence="2">
    <location>
        <begin position="415"/>
        <end position="424"/>
    </location>
</feature>
<feature type="transmembrane region" description="Helical" evidence="3">
    <location>
        <begin position="775"/>
        <end position="798"/>
    </location>
</feature>
<dbReference type="Proteomes" id="UP001433268">
    <property type="component" value="Unassembled WGS sequence"/>
</dbReference>
<protein>
    <recommendedName>
        <fullName evidence="6">t-SNARE coiled-coil homology domain-containing protein</fullName>
    </recommendedName>
</protein>
<feature type="compositionally biased region" description="Acidic residues" evidence="2">
    <location>
        <begin position="44"/>
        <end position="60"/>
    </location>
</feature>
<evidence type="ECO:0000256" key="3">
    <source>
        <dbReference type="SAM" id="Phobius"/>
    </source>
</evidence>
<dbReference type="EMBL" id="JAQQWN010000003">
    <property type="protein sequence ID" value="KAK8091497.1"/>
    <property type="molecule type" value="Genomic_DNA"/>
</dbReference>
<keyword evidence="1" id="KW-0175">Coiled coil</keyword>
<dbReference type="RefSeq" id="XP_066673469.1">
    <property type="nucleotide sequence ID" value="XM_066806173.1"/>
</dbReference>
<evidence type="ECO:0000313" key="4">
    <source>
        <dbReference type="EMBL" id="KAK8091497.1"/>
    </source>
</evidence>
<feature type="compositionally biased region" description="Acidic residues" evidence="2">
    <location>
        <begin position="112"/>
        <end position="132"/>
    </location>
</feature>
<feature type="region of interest" description="Disordered" evidence="2">
    <location>
        <begin position="408"/>
        <end position="516"/>
    </location>
</feature>
<keyword evidence="5" id="KW-1185">Reference proteome</keyword>
<proteinExistence type="predicted"/>
<dbReference type="PANTHER" id="PTHR18898">
    <property type="entry name" value="NUCLEOPROTEIN TPR-RELATED"/>
    <property type="match status" value="1"/>
</dbReference>
<comment type="caution">
    <text evidence="4">The sequence shown here is derived from an EMBL/GenBank/DDBJ whole genome shotgun (WGS) entry which is preliminary data.</text>
</comment>
<organism evidence="4 5">
    <name type="scientific">Apiospora hydei</name>
    <dbReference type="NCBI Taxonomy" id="1337664"/>
    <lineage>
        <taxon>Eukaryota</taxon>
        <taxon>Fungi</taxon>
        <taxon>Dikarya</taxon>
        <taxon>Ascomycota</taxon>
        <taxon>Pezizomycotina</taxon>
        <taxon>Sordariomycetes</taxon>
        <taxon>Xylariomycetidae</taxon>
        <taxon>Amphisphaeriales</taxon>
        <taxon>Apiosporaceae</taxon>
        <taxon>Apiospora</taxon>
    </lineage>
</organism>
<evidence type="ECO:0000256" key="1">
    <source>
        <dbReference type="SAM" id="Coils"/>
    </source>
</evidence>
<dbReference type="PANTHER" id="PTHR18898:SF2">
    <property type="entry name" value="NUCLEOPROTEIN TPR"/>
    <property type="match status" value="1"/>
</dbReference>
<feature type="region of interest" description="Disordered" evidence="2">
    <location>
        <begin position="1"/>
        <end position="65"/>
    </location>
</feature>
<accession>A0ABR1X7S3</accession>
<dbReference type="GeneID" id="92039233"/>
<keyword evidence="3" id="KW-1133">Transmembrane helix</keyword>
<keyword evidence="3" id="KW-0472">Membrane</keyword>
<evidence type="ECO:0000313" key="5">
    <source>
        <dbReference type="Proteomes" id="UP001433268"/>
    </source>
</evidence>
<sequence>MQVELGTPETSENGLDDETQDPSPGDDSPKDTGTEGSEKTNDETNPDPADDSSEPTDEDEFNAKMMEYNGVSKYFVTPAELNARKRHREKVAKKDKREARARGALYLNPESSSEEEKEEDIYVEVDSSEEEGGAVFNTGYRSGGDEDLELPVGSRGGAAPKGTTSGSRKRAAMAAVFADEGYKMPPLPRSRDSTDMFAYSKTKGFGSGPSTAYRLPSASSTLGGSTGIGTGSRSTSYGGSTLFGSNGAGPGNSTGRKPLSGLGYGWPVPGFGTEVPVHFNTSNLPGAFGHVDPITGKTAFKGEPSLGSPNGNFGGFMTNMERLRKLQRERGKGPIDLSQEGEPDERTVLEKLEALSRDLHALAGLDAKSIEDTAATAGTEAVTSESIVGDLNEVSRGFTKLYKGIKNVGRRGKRDKKDRGKKSDNTGGGGAGNNNDPTGSSTGQTSGGGGGGSGGSGSGDDDGYGKDKGKGKGKGKGKDRGTDSETESETESENENGEGNRESAGEGNRNGNGTACDQQRCHEARRLQALEDQGRDLENQGRRHFDDLVNLRTIDREQGAHLEALRSSVANHTTDLAEADRRIRADAQRLDDLARTSGNHDNDIRVMNERIRVHDDRLEGLDGSARTHLDLITGLQGENTTLGAQVQTHEDRIVDLRTDANAFNAANLDNRVRALEQNPGIEQVRGLLDAEQTRRTALEGRVGALEQPPVGNVETRMAQLEAQQAARTGVLEATQTLQQTDLAAQGAWIQETAARFGSDEWLAAWVIKTWRMTGVFGQIILAVFSLLLACFWLGGVLIDNFPSW</sequence>
<feature type="region of interest" description="Disordered" evidence="2">
    <location>
        <begin position="83"/>
        <end position="167"/>
    </location>
</feature>
<feature type="compositionally biased region" description="Basic and acidic residues" evidence="2">
    <location>
        <begin position="463"/>
        <end position="483"/>
    </location>
</feature>
<feature type="compositionally biased region" description="Low complexity" evidence="2">
    <location>
        <begin position="433"/>
        <end position="444"/>
    </location>
</feature>
<reference evidence="4 5" key="1">
    <citation type="submission" date="2023-01" db="EMBL/GenBank/DDBJ databases">
        <title>Analysis of 21 Apiospora genomes using comparative genomics revels a genus with tremendous synthesis potential of carbohydrate active enzymes and secondary metabolites.</title>
        <authorList>
            <person name="Sorensen T."/>
        </authorList>
    </citation>
    <scope>NUCLEOTIDE SEQUENCE [LARGE SCALE GENOMIC DNA]</scope>
    <source>
        <strain evidence="4 5">CBS 114990</strain>
    </source>
</reference>
<feature type="compositionally biased region" description="Acidic residues" evidence="2">
    <location>
        <begin position="484"/>
        <end position="496"/>
    </location>
</feature>
<feature type="compositionally biased region" description="Basic and acidic residues" evidence="2">
    <location>
        <begin position="27"/>
        <end position="42"/>
    </location>
</feature>
<feature type="compositionally biased region" description="Gly residues" evidence="2">
    <location>
        <begin position="445"/>
        <end position="458"/>
    </location>
</feature>
<name>A0ABR1X7S3_9PEZI</name>
<evidence type="ECO:0000256" key="2">
    <source>
        <dbReference type="SAM" id="MobiDB-lite"/>
    </source>
</evidence>
<evidence type="ECO:0008006" key="6">
    <source>
        <dbReference type="Google" id="ProtNLM"/>
    </source>
</evidence>
<feature type="coiled-coil region" evidence="1">
    <location>
        <begin position="562"/>
        <end position="596"/>
    </location>
</feature>